<dbReference type="Gene3D" id="3.90.550.10">
    <property type="entry name" value="Spore Coat Polysaccharide Biosynthesis Protein SpsA, Chain A"/>
    <property type="match status" value="1"/>
</dbReference>
<dbReference type="InterPro" id="IPR029044">
    <property type="entry name" value="Nucleotide-diphossugar_trans"/>
</dbReference>
<dbReference type="RefSeq" id="WP_318349313.1">
    <property type="nucleotide sequence ID" value="NZ_AP018694.1"/>
</dbReference>
<organism evidence="2 3">
    <name type="scientific">Aquipluma nitroreducens</name>
    <dbReference type="NCBI Taxonomy" id="2010828"/>
    <lineage>
        <taxon>Bacteria</taxon>
        <taxon>Pseudomonadati</taxon>
        <taxon>Bacteroidota</taxon>
        <taxon>Bacteroidia</taxon>
        <taxon>Marinilabiliales</taxon>
        <taxon>Prolixibacteraceae</taxon>
        <taxon>Aquipluma</taxon>
    </lineage>
</organism>
<dbReference type="KEGG" id="anf:AQPE_0358"/>
<dbReference type="Pfam" id="PF00483">
    <property type="entry name" value="NTP_transferase"/>
    <property type="match status" value="1"/>
</dbReference>
<dbReference type="InterPro" id="IPR046342">
    <property type="entry name" value="CBS_dom_sf"/>
</dbReference>
<dbReference type="SUPFAM" id="SSF54631">
    <property type="entry name" value="CBS-domain pair"/>
    <property type="match status" value="1"/>
</dbReference>
<dbReference type="AlphaFoldDB" id="A0A5K7S3S2"/>
<feature type="domain" description="Nucleotidyl transferase" evidence="1">
    <location>
        <begin position="121"/>
        <end position="341"/>
    </location>
</feature>
<dbReference type="PANTHER" id="PTHR22572">
    <property type="entry name" value="SUGAR-1-PHOSPHATE GUANYL TRANSFERASE"/>
    <property type="match status" value="1"/>
</dbReference>
<evidence type="ECO:0000313" key="2">
    <source>
        <dbReference type="EMBL" id="BBE16221.1"/>
    </source>
</evidence>
<dbReference type="EMBL" id="AP018694">
    <property type="protein sequence ID" value="BBE16221.1"/>
    <property type="molecule type" value="Genomic_DNA"/>
</dbReference>
<protein>
    <submittedName>
        <fullName evidence="2">D-glycero-D-manno-heptose 1-phosphate guanosyltransferase</fullName>
    </submittedName>
</protein>
<dbReference type="InterPro" id="IPR050486">
    <property type="entry name" value="Mannose-1P_guanyltransferase"/>
</dbReference>
<dbReference type="Gene3D" id="3.10.580.10">
    <property type="entry name" value="CBS-domain"/>
    <property type="match status" value="1"/>
</dbReference>
<dbReference type="SUPFAM" id="SSF53448">
    <property type="entry name" value="Nucleotide-diphospho-sugar transferases"/>
    <property type="match status" value="1"/>
</dbReference>
<sequence length="360" mass="41015">MKEFAKNLIDHSAGVIEAMKRLNDVPSTLTLFAIDEQHRLVGTLTDGDIRRGFISGLTLNDKVERFMSLNFQKVYNGFNVTDFKLIRDRGIKLLPVLDENKRITKVYDLKKRRSILPLECMIMAGGRGERLRPLTDLTPKPMLLLGGKPIIEYNIDRLISFGIEKIYISVKYLGQQIVDYFGDGSSKGITIEYIWEDQSLGTAGALSLVNKFNTDYILLMNSDLFTDADFEDLYLNVLENNALMGVATIPYTTKVPYGIFTVDQNKITALKEKPIFTNYANAGIYILNRRIIDKIPLNTYFNITDLMEQLITDGHSLIHNPIVGYWIDIGQHQDYLNAKEIIKHINNINDNRPIKNTISI</sequence>
<reference evidence="2" key="1">
    <citation type="journal article" date="2020" name="Int. J. Syst. Evol. Microbiol.">
        <title>Aquipluma nitroreducens gen. nov. sp. nov., a novel facultatively anaerobic bacterium isolated from a freshwater lake.</title>
        <authorList>
            <person name="Watanabe M."/>
            <person name="Kojima H."/>
            <person name="Fukui M."/>
        </authorList>
    </citation>
    <scope>NUCLEOTIDE SEQUENCE</scope>
    <source>
        <strain evidence="2">MeG22</strain>
    </source>
</reference>
<accession>A0A5K7S3S2</accession>
<name>A0A5K7S3S2_9BACT</name>
<evidence type="ECO:0000313" key="3">
    <source>
        <dbReference type="Proteomes" id="UP001193389"/>
    </source>
</evidence>
<dbReference type="CDD" id="cd06426">
    <property type="entry name" value="NTP_transferase_like_2"/>
    <property type="match status" value="1"/>
</dbReference>
<gene>
    <name evidence="2" type="ORF">AQPE_0358</name>
</gene>
<evidence type="ECO:0000259" key="1">
    <source>
        <dbReference type="Pfam" id="PF00483"/>
    </source>
</evidence>
<dbReference type="InterPro" id="IPR005835">
    <property type="entry name" value="NTP_transferase_dom"/>
</dbReference>
<keyword evidence="3" id="KW-1185">Reference proteome</keyword>
<dbReference type="Proteomes" id="UP001193389">
    <property type="component" value="Chromosome"/>
</dbReference>
<proteinExistence type="predicted"/>